<dbReference type="EMBL" id="SRMA01027336">
    <property type="protein sequence ID" value="TRY55030.1"/>
    <property type="molecule type" value="Genomic_DNA"/>
</dbReference>
<dbReference type="PANTHER" id="PTHR31366:SF2">
    <property type="entry name" value="UPF0739 PROTEIN C1ORF74"/>
    <property type="match status" value="1"/>
</dbReference>
<dbReference type="Pfam" id="PF14953">
    <property type="entry name" value="DUF4504"/>
    <property type="match status" value="1"/>
</dbReference>
<comment type="similarity">
    <text evidence="1">Belongs to the UPF0739 family.</text>
</comment>
<evidence type="ECO:0000256" key="1">
    <source>
        <dbReference type="ARBA" id="ARBA00007065"/>
    </source>
</evidence>
<dbReference type="AlphaFoldDB" id="A0A553MPD2"/>
<protein>
    <submittedName>
        <fullName evidence="2">Uncharacterized protein</fullName>
    </submittedName>
</protein>
<dbReference type="OrthoDB" id="424302at2759"/>
<organism evidence="2 3">
    <name type="scientific">Danionella cerebrum</name>
    <dbReference type="NCBI Taxonomy" id="2873325"/>
    <lineage>
        <taxon>Eukaryota</taxon>
        <taxon>Metazoa</taxon>
        <taxon>Chordata</taxon>
        <taxon>Craniata</taxon>
        <taxon>Vertebrata</taxon>
        <taxon>Euteleostomi</taxon>
        <taxon>Actinopterygii</taxon>
        <taxon>Neopterygii</taxon>
        <taxon>Teleostei</taxon>
        <taxon>Ostariophysi</taxon>
        <taxon>Cypriniformes</taxon>
        <taxon>Danionidae</taxon>
        <taxon>Danioninae</taxon>
        <taxon>Danionella</taxon>
    </lineage>
</organism>
<accession>A0A553MPD2</accession>
<name>A0A553MPD2_9TELE</name>
<dbReference type="STRING" id="623744.A0A553MPD2"/>
<evidence type="ECO:0000313" key="3">
    <source>
        <dbReference type="Proteomes" id="UP000316079"/>
    </source>
</evidence>
<sequence>MLEKLISSAQKLLSPPKRRLSPSACLDAVAQIVAVDLGVKPGLLYDINGASQEQLHLFMNSLQVSGFITNTLRIVSIDDNIIIVNPSTLFAHLDELLQSKSILMIDVCSSRKHPFLTGFETRTEDIIKTLLVGFLNELGKGSLVTVFAKELYKDWNLCTIFGILLGYPASYWFDQTEGYENCLCMTPLVVNTVWVKLQIQDINHRCCLYSFSVPEMLWSDVKSHLERWTEHLRERFNRQTALTDLCFYQQTVTLPCVTL</sequence>
<evidence type="ECO:0000313" key="2">
    <source>
        <dbReference type="EMBL" id="TRY55030.1"/>
    </source>
</evidence>
<proteinExistence type="inferred from homology"/>
<gene>
    <name evidence="2" type="ORF">DNTS_020767</name>
</gene>
<keyword evidence="3" id="KW-1185">Reference proteome</keyword>
<reference evidence="2 3" key="1">
    <citation type="journal article" date="2019" name="Sci. Data">
        <title>Hybrid genome assembly and annotation of Danionella translucida.</title>
        <authorList>
            <person name="Kadobianskyi M."/>
            <person name="Schulze L."/>
            <person name="Schuelke M."/>
            <person name="Judkewitz B."/>
        </authorList>
    </citation>
    <scope>NUCLEOTIDE SEQUENCE [LARGE SCALE GENOMIC DNA]</scope>
    <source>
        <strain evidence="2 3">Bolton</strain>
    </source>
</reference>
<dbReference type="Proteomes" id="UP000316079">
    <property type="component" value="Unassembled WGS sequence"/>
</dbReference>
<dbReference type="InterPro" id="IPR027850">
    <property type="entry name" value="DUF4504"/>
</dbReference>
<dbReference type="PANTHER" id="PTHR31366">
    <property type="entry name" value="UPF0739 PROTEIN C1ORF74"/>
    <property type="match status" value="1"/>
</dbReference>
<comment type="caution">
    <text evidence="2">The sequence shown here is derived from an EMBL/GenBank/DDBJ whole genome shotgun (WGS) entry which is preliminary data.</text>
</comment>